<dbReference type="RefSeq" id="WP_058503724.1">
    <property type="nucleotide sequence ID" value="NZ_CAAAIF010000008.1"/>
</dbReference>
<dbReference type="OrthoDB" id="5651607at2"/>
<dbReference type="AlphaFoldDB" id="A0A0W0WYW0"/>
<dbReference type="EMBL" id="LNYO01000011">
    <property type="protein sequence ID" value="KTD37464.1"/>
    <property type="molecule type" value="Genomic_DNA"/>
</dbReference>
<organism evidence="2 3">
    <name type="scientific">Legionella nautarum</name>
    <dbReference type="NCBI Taxonomy" id="45070"/>
    <lineage>
        <taxon>Bacteria</taxon>
        <taxon>Pseudomonadati</taxon>
        <taxon>Pseudomonadota</taxon>
        <taxon>Gammaproteobacteria</taxon>
        <taxon>Legionellales</taxon>
        <taxon>Legionellaceae</taxon>
        <taxon>Legionella</taxon>
    </lineage>
</organism>
<feature type="chain" id="PRO_5006915976" description="Secreted protein" evidence="1">
    <location>
        <begin position="21"/>
        <end position="128"/>
    </location>
</feature>
<keyword evidence="3" id="KW-1185">Reference proteome</keyword>
<evidence type="ECO:0000256" key="1">
    <source>
        <dbReference type="SAM" id="SignalP"/>
    </source>
</evidence>
<feature type="signal peptide" evidence="1">
    <location>
        <begin position="1"/>
        <end position="20"/>
    </location>
</feature>
<reference evidence="2 3" key="1">
    <citation type="submission" date="2015-11" db="EMBL/GenBank/DDBJ databases">
        <title>Genomic analysis of 38 Legionella species identifies large and diverse effector repertoires.</title>
        <authorList>
            <person name="Burstein D."/>
            <person name="Amaro F."/>
            <person name="Zusman T."/>
            <person name="Lifshitz Z."/>
            <person name="Cohen O."/>
            <person name="Gilbert J.A."/>
            <person name="Pupko T."/>
            <person name="Shuman H.A."/>
            <person name="Segal G."/>
        </authorList>
    </citation>
    <scope>NUCLEOTIDE SEQUENCE [LARGE SCALE GENOMIC DNA]</scope>
    <source>
        <strain evidence="2 3">ATCC 49506</strain>
    </source>
</reference>
<name>A0A0W0WYW0_9GAMM</name>
<accession>A0A0W0WYW0</accession>
<dbReference type="Proteomes" id="UP000054725">
    <property type="component" value="Unassembled WGS sequence"/>
</dbReference>
<evidence type="ECO:0008006" key="4">
    <source>
        <dbReference type="Google" id="ProtNLM"/>
    </source>
</evidence>
<evidence type="ECO:0000313" key="2">
    <source>
        <dbReference type="EMBL" id="KTD37464.1"/>
    </source>
</evidence>
<sequence length="128" mass="14007">MKKHLFALLFLSSISGQALSAAPINLEGNYECVGRDKQHPDTVFKGEMTIKKTGETYSINSSFNDGGSYIGTGIYDKTKKTVSLVFTNPKDAKETGILVMDIKANGSMSNHWTYLNMKTIGQSTCTAR</sequence>
<protein>
    <recommendedName>
        <fullName evidence="4">Secreted protein</fullName>
    </recommendedName>
</protein>
<comment type="caution">
    <text evidence="2">The sequence shown here is derived from an EMBL/GenBank/DDBJ whole genome shotgun (WGS) entry which is preliminary data.</text>
</comment>
<keyword evidence="1" id="KW-0732">Signal</keyword>
<evidence type="ECO:0000313" key="3">
    <source>
        <dbReference type="Proteomes" id="UP000054725"/>
    </source>
</evidence>
<proteinExistence type="predicted"/>
<dbReference type="PATRIC" id="fig|45070.6.peg.698"/>
<gene>
    <name evidence="2" type="ORF">Lnau_0654</name>
</gene>